<dbReference type="Gene3D" id="3.80.10.10">
    <property type="entry name" value="Ribonuclease Inhibitor"/>
    <property type="match status" value="1"/>
</dbReference>
<accession>A0A8T0U329</accession>
<organism evidence="1 2">
    <name type="scientific">Panicum virgatum</name>
    <name type="common">Blackwell switchgrass</name>
    <dbReference type="NCBI Taxonomy" id="38727"/>
    <lineage>
        <taxon>Eukaryota</taxon>
        <taxon>Viridiplantae</taxon>
        <taxon>Streptophyta</taxon>
        <taxon>Embryophyta</taxon>
        <taxon>Tracheophyta</taxon>
        <taxon>Spermatophyta</taxon>
        <taxon>Magnoliopsida</taxon>
        <taxon>Liliopsida</taxon>
        <taxon>Poales</taxon>
        <taxon>Poaceae</taxon>
        <taxon>PACMAD clade</taxon>
        <taxon>Panicoideae</taxon>
        <taxon>Panicodae</taxon>
        <taxon>Paniceae</taxon>
        <taxon>Panicinae</taxon>
        <taxon>Panicum</taxon>
        <taxon>Panicum sect. Hiantes</taxon>
    </lineage>
</organism>
<reference evidence="1" key="1">
    <citation type="submission" date="2020-05" db="EMBL/GenBank/DDBJ databases">
        <title>WGS assembly of Panicum virgatum.</title>
        <authorList>
            <person name="Lovell J.T."/>
            <person name="Jenkins J."/>
            <person name="Shu S."/>
            <person name="Juenger T.E."/>
            <person name="Schmutz J."/>
        </authorList>
    </citation>
    <scope>NUCLEOTIDE SEQUENCE</scope>
    <source>
        <strain evidence="1">AP13</strain>
    </source>
</reference>
<keyword evidence="2" id="KW-1185">Reference proteome</keyword>
<dbReference type="PANTHER" id="PTHR45752">
    <property type="entry name" value="LEUCINE-RICH REPEAT-CONTAINING"/>
    <property type="match status" value="1"/>
</dbReference>
<gene>
    <name evidence="1" type="ORF">PVAP13_3NG239110</name>
</gene>
<evidence type="ECO:0000313" key="1">
    <source>
        <dbReference type="EMBL" id="KAG2614649.1"/>
    </source>
</evidence>
<dbReference type="Proteomes" id="UP000823388">
    <property type="component" value="Chromosome 3N"/>
</dbReference>
<dbReference type="InterPro" id="IPR050715">
    <property type="entry name" value="LRR-SigEffector_domain"/>
</dbReference>
<protein>
    <submittedName>
        <fullName evidence="1">Uncharacterized protein</fullName>
    </submittedName>
</protein>
<dbReference type="SUPFAM" id="SSF52058">
    <property type="entry name" value="L domain-like"/>
    <property type="match status" value="1"/>
</dbReference>
<dbReference type="InterPro" id="IPR032675">
    <property type="entry name" value="LRR_dom_sf"/>
</dbReference>
<dbReference type="EMBL" id="CM029042">
    <property type="protein sequence ID" value="KAG2614649.1"/>
    <property type="molecule type" value="Genomic_DNA"/>
</dbReference>
<sequence length="397" mass="44225">MLVVEYKGFLTCHFLRVMKLDDFPKLKHLDGLAVLPCLEELEPWRMPSLESISGGPFRSLVKLVMVRLPCLGEVWMVVEKSMPDGEEGRGCSNCTPHLGQVLRVGAFVSNLDISLCPKLEVKPYLPLSLQHLELYRSNEKLLQLPCECSGSASSFFGFSHLKKLMLQGITRHVNFSELSEVSGTTNRGTRNGKRGTAFGMDFYHGRTKMFPVPVPRTAVTLELIQLPDCFQGLKSLQFLEVSDCSAIRMRHESLGELQSLQELTIRNCNSLTTLPQSMGHLTSLRSLILDSCSAISLLLESLGELHSLQELTVQSCRSLSSLPQSVVRLTSLQVLRISCCDAFHELPERLGELRSLRRFHIGGSRGLACLPESMCGLTSLEDLSIWECQASNLCRRG</sequence>
<comment type="caution">
    <text evidence="1">The sequence shown here is derived from an EMBL/GenBank/DDBJ whole genome shotgun (WGS) entry which is preliminary data.</text>
</comment>
<evidence type="ECO:0000313" key="2">
    <source>
        <dbReference type="Proteomes" id="UP000823388"/>
    </source>
</evidence>
<proteinExistence type="predicted"/>
<name>A0A8T0U329_PANVG</name>
<dbReference type="AlphaFoldDB" id="A0A8T0U329"/>
<dbReference type="PANTHER" id="PTHR45752:SF195">
    <property type="entry name" value="LEUCINE-RICH REPEAT (LRR) FAMILY PROTEIN-RELATED"/>
    <property type="match status" value="1"/>
</dbReference>